<accession>A0A7Y7WHW7</accession>
<dbReference type="Proteomes" id="UP000582981">
    <property type="component" value="Unassembled WGS sequence"/>
</dbReference>
<dbReference type="InterPro" id="IPR036316">
    <property type="entry name" value="Pili_assmbl_chap_C_dom_sf"/>
</dbReference>
<dbReference type="AlphaFoldDB" id="A0A7Y7WHW7"/>
<dbReference type="SUPFAM" id="SSF49354">
    <property type="entry name" value="PapD-like"/>
    <property type="match status" value="1"/>
</dbReference>
<evidence type="ECO:0000256" key="3">
    <source>
        <dbReference type="ARBA" id="ARBA00022729"/>
    </source>
</evidence>
<keyword evidence="3 7" id="KW-0732">Signal</keyword>
<dbReference type="Pfam" id="PF00345">
    <property type="entry name" value="PapD_N"/>
    <property type="match status" value="1"/>
</dbReference>
<feature type="compositionally biased region" description="Polar residues" evidence="6">
    <location>
        <begin position="241"/>
        <end position="260"/>
    </location>
</feature>
<feature type="domain" description="Pili assembly chaperone N-terminal" evidence="8">
    <location>
        <begin position="23"/>
        <end position="140"/>
    </location>
</feature>
<dbReference type="RefSeq" id="WP_100941319.1">
    <property type="nucleotide sequence ID" value="NZ_JACAPU010000025.1"/>
</dbReference>
<feature type="signal peptide" evidence="7">
    <location>
        <begin position="1"/>
        <end position="21"/>
    </location>
</feature>
<dbReference type="PANTHER" id="PTHR30251">
    <property type="entry name" value="PILUS ASSEMBLY CHAPERONE"/>
    <property type="match status" value="1"/>
</dbReference>
<evidence type="ECO:0000256" key="5">
    <source>
        <dbReference type="ARBA" id="ARBA00023186"/>
    </source>
</evidence>
<dbReference type="SUPFAM" id="SSF49584">
    <property type="entry name" value="Periplasmic chaperone C-domain"/>
    <property type="match status" value="1"/>
</dbReference>
<evidence type="ECO:0000313" key="9">
    <source>
        <dbReference type="EMBL" id="NWB49148.1"/>
    </source>
</evidence>
<dbReference type="PRINTS" id="PR00969">
    <property type="entry name" value="CHAPERONPILI"/>
</dbReference>
<evidence type="ECO:0000256" key="4">
    <source>
        <dbReference type="ARBA" id="ARBA00022764"/>
    </source>
</evidence>
<dbReference type="Gene3D" id="2.60.40.10">
    <property type="entry name" value="Immunoglobulins"/>
    <property type="match status" value="2"/>
</dbReference>
<evidence type="ECO:0000256" key="2">
    <source>
        <dbReference type="ARBA" id="ARBA00007399"/>
    </source>
</evidence>
<comment type="subcellular location">
    <subcellularLocation>
        <location evidence="1">Periplasm</location>
    </subcellularLocation>
</comment>
<comment type="similarity">
    <text evidence="2">Belongs to the periplasmic pilus chaperone family.</text>
</comment>
<dbReference type="InterPro" id="IPR050643">
    <property type="entry name" value="Periplasmic_pilus_chap"/>
</dbReference>
<dbReference type="InterPro" id="IPR001829">
    <property type="entry name" value="Pili_assmbl_chaperone_bac"/>
</dbReference>
<evidence type="ECO:0000256" key="1">
    <source>
        <dbReference type="ARBA" id="ARBA00004418"/>
    </source>
</evidence>
<evidence type="ECO:0000313" key="10">
    <source>
        <dbReference type="Proteomes" id="UP000582981"/>
    </source>
</evidence>
<name>A0A7Y7WHW7_9PSED</name>
<gene>
    <name evidence="9" type="ORF">HX829_21920</name>
</gene>
<protein>
    <submittedName>
        <fullName evidence="9">Molecular chaperone</fullName>
    </submittedName>
</protein>
<dbReference type="InterPro" id="IPR013783">
    <property type="entry name" value="Ig-like_fold"/>
</dbReference>
<evidence type="ECO:0000256" key="7">
    <source>
        <dbReference type="SAM" id="SignalP"/>
    </source>
</evidence>
<dbReference type="GO" id="GO:0030288">
    <property type="term" value="C:outer membrane-bounded periplasmic space"/>
    <property type="evidence" value="ECO:0007669"/>
    <property type="project" value="InterPro"/>
</dbReference>
<evidence type="ECO:0000259" key="8">
    <source>
        <dbReference type="Pfam" id="PF00345"/>
    </source>
</evidence>
<dbReference type="InterPro" id="IPR016147">
    <property type="entry name" value="Pili_assmbl_chaperone_N"/>
</dbReference>
<feature type="region of interest" description="Disordered" evidence="6">
    <location>
        <begin position="239"/>
        <end position="260"/>
    </location>
</feature>
<proteinExistence type="inferred from homology"/>
<organism evidence="9 10">
    <name type="scientific">Pseudomonas gingeri</name>
    <dbReference type="NCBI Taxonomy" id="117681"/>
    <lineage>
        <taxon>Bacteria</taxon>
        <taxon>Pseudomonadati</taxon>
        <taxon>Pseudomonadota</taxon>
        <taxon>Gammaproteobacteria</taxon>
        <taxon>Pseudomonadales</taxon>
        <taxon>Pseudomonadaceae</taxon>
        <taxon>Pseudomonas</taxon>
    </lineage>
</organism>
<feature type="chain" id="PRO_5031173899" evidence="7">
    <location>
        <begin position="22"/>
        <end position="260"/>
    </location>
</feature>
<sequence length="260" mass="28596">MKRLSVLALLLGVFAAAPLQAAVSLSGTRLVFDGRFREVSIEARNRGTEEVLLQAWLSDANEGPEPSVNLPFVLTPPLSRLAPEGRQVLRLMYEGLGMPAGRESLLHLYVLEIPRTRPGDGLLNIAIRQRINVLFRPPGLPGDPAATPQHLNWTLVRDDSGVHRLRVENPTVFHAALLNIQIEEPRQGASPRQGDDLLVPPGERRELILVRSPAQHLQFKALTDYGGQRAYRARPAFGTPFNASLSADPAQSEQKVSSHD</sequence>
<keyword evidence="4" id="KW-0574">Periplasm</keyword>
<dbReference type="PANTHER" id="PTHR30251:SF2">
    <property type="entry name" value="FIMBRIAL CHAPERONE YADV-RELATED"/>
    <property type="match status" value="1"/>
</dbReference>
<comment type="caution">
    <text evidence="9">The sequence shown here is derived from an EMBL/GenBank/DDBJ whole genome shotgun (WGS) entry which is preliminary data.</text>
</comment>
<dbReference type="EMBL" id="JACAPU010000025">
    <property type="protein sequence ID" value="NWB49148.1"/>
    <property type="molecule type" value="Genomic_DNA"/>
</dbReference>
<dbReference type="InterPro" id="IPR008962">
    <property type="entry name" value="PapD-like_sf"/>
</dbReference>
<evidence type="ECO:0000256" key="6">
    <source>
        <dbReference type="SAM" id="MobiDB-lite"/>
    </source>
</evidence>
<reference evidence="9 10" key="1">
    <citation type="submission" date="2020-04" db="EMBL/GenBank/DDBJ databases">
        <title>Molecular characterization of pseudomonads from Agaricus bisporus reveal novel blotch 2 pathogens in Western Europe.</title>
        <authorList>
            <person name="Taparia T."/>
            <person name="Krijger M."/>
            <person name="Haynes E."/>
            <person name="Elpinstone J.G."/>
            <person name="Noble R."/>
            <person name="Van Der Wolf J."/>
        </authorList>
    </citation>
    <scope>NUCLEOTIDE SEQUENCE [LARGE SCALE GENOMIC DNA]</scope>
    <source>
        <strain evidence="9 10">F1001</strain>
    </source>
</reference>
<dbReference type="GO" id="GO:0071555">
    <property type="term" value="P:cell wall organization"/>
    <property type="evidence" value="ECO:0007669"/>
    <property type="project" value="InterPro"/>
</dbReference>
<keyword evidence="5" id="KW-0143">Chaperone</keyword>